<keyword evidence="1" id="KW-0812">Transmembrane</keyword>
<evidence type="ECO:0000313" key="3">
    <source>
        <dbReference type="Proteomes" id="UP000036185"/>
    </source>
</evidence>
<feature type="transmembrane region" description="Helical" evidence="1">
    <location>
        <begin position="91"/>
        <end position="115"/>
    </location>
</feature>
<evidence type="ECO:0000313" key="2">
    <source>
        <dbReference type="EMBL" id="AKN76182.1"/>
    </source>
</evidence>
<name>A0ABM5TYH0_CORUL</name>
<feature type="transmembrane region" description="Helical" evidence="1">
    <location>
        <begin position="21"/>
        <end position="46"/>
    </location>
</feature>
<keyword evidence="1" id="KW-1133">Transmembrane helix</keyword>
<keyword evidence="1" id="KW-0472">Membrane</keyword>
<dbReference type="EMBL" id="CP011913">
    <property type="protein sequence ID" value="AKN76182.1"/>
    <property type="molecule type" value="Genomic_DNA"/>
</dbReference>
<proteinExistence type="predicted"/>
<evidence type="ECO:0008006" key="4">
    <source>
        <dbReference type="Google" id="ProtNLM"/>
    </source>
</evidence>
<feature type="transmembrane region" description="Helical" evidence="1">
    <location>
        <begin position="66"/>
        <end position="84"/>
    </location>
</feature>
<accession>A0ABM5TYH0</accession>
<evidence type="ECO:0000256" key="1">
    <source>
        <dbReference type="SAM" id="Phobius"/>
    </source>
</evidence>
<organism evidence="2 3">
    <name type="scientific">Corynebacterium ulcerans FRC58</name>
    <dbReference type="NCBI Taxonomy" id="1408268"/>
    <lineage>
        <taxon>Bacteria</taxon>
        <taxon>Bacillati</taxon>
        <taxon>Actinomycetota</taxon>
        <taxon>Actinomycetes</taxon>
        <taxon>Mycobacteriales</taxon>
        <taxon>Corynebacteriaceae</taxon>
        <taxon>Corynebacterium</taxon>
    </lineage>
</organism>
<gene>
    <name evidence="2" type="ORF">CulFRC58_0328</name>
</gene>
<reference evidence="2 3" key="1">
    <citation type="journal article" date="2014" name="Int. J. Syst. Evol. Microbiol.">
        <title>Draft Genome Sequence of Corynebacterium ulcerans FRC58, Isolated from the Bronchitic Aspiration of a Patient in France.</title>
        <authorList>
            <person name="Silva Ado S."/>
            <person name="Barauna R.A."/>
            <person name="de Sa P.C."/>
            <person name="das Gracas D.A."/>
            <person name="Carneiro A.R."/>
            <person name="Thouvenin M."/>
            <person name="Azevedo V."/>
            <person name="Badell E."/>
            <person name="Guiso N."/>
            <person name="da Silva A.L."/>
            <person name="Ramos R.T."/>
        </authorList>
    </citation>
    <scope>NUCLEOTIDE SEQUENCE [LARGE SCALE GENOMIC DNA]</scope>
    <source>
        <strain evidence="2 3">FRC58</strain>
    </source>
</reference>
<protein>
    <recommendedName>
        <fullName evidence="4">Integral membrane protein</fullName>
    </recommendedName>
</protein>
<dbReference type="Proteomes" id="UP000036185">
    <property type="component" value="Chromosome"/>
</dbReference>
<keyword evidence="3" id="KW-1185">Reference proteome</keyword>
<sequence length="158" mass="16923">MPIERLPMKVQPAAYRVRAFLMTDSTAIIILGIGILARGLSYLPIVLGPPPSKGAHPAEGLLPIEAWGLVWVIVGILCLLAAFTKQQVLDVLALCAGVALNCLWGFSFIQGAIIAGQGSRLWVSSIGYFSIVALVMWAVWRGKRGDIPLSEDEKGRGA</sequence>
<feature type="transmembrane region" description="Helical" evidence="1">
    <location>
        <begin position="121"/>
        <end position="140"/>
    </location>
</feature>
<dbReference type="RefSeq" id="WP_023635025.1">
    <property type="nucleotide sequence ID" value="NZ_CP011913.1"/>
</dbReference>